<name>A0AAD6ZPU1_9AGAR</name>
<feature type="region of interest" description="Disordered" evidence="1">
    <location>
        <begin position="197"/>
        <end position="243"/>
    </location>
</feature>
<reference evidence="2" key="1">
    <citation type="submission" date="2023-03" db="EMBL/GenBank/DDBJ databases">
        <title>Massive genome expansion in bonnet fungi (Mycena s.s.) driven by repeated elements and novel gene families across ecological guilds.</title>
        <authorList>
            <consortium name="Lawrence Berkeley National Laboratory"/>
            <person name="Harder C.B."/>
            <person name="Miyauchi S."/>
            <person name="Viragh M."/>
            <person name="Kuo A."/>
            <person name="Thoen E."/>
            <person name="Andreopoulos B."/>
            <person name="Lu D."/>
            <person name="Skrede I."/>
            <person name="Drula E."/>
            <person name="Henrissat B."/>
            <person name="Morin E."/>
            <person name="Kohler A."/>
            <person name="Barry K."/>
            <person name="LaButti K."/>
            <person name="Morin E."/>
            <person name="Salamov A."/>
            <person name="Lipzen A."/>
            <person name="Mereny Z."/>
            <person name="Hegedus B."/>
            <person name="Baldrian P."/>
            <person name="Stursova M."/>
            <person name="Weitz H."/>
            <person name="Taylor A."/>
            <person name="Grigoriev I.V."/>
            <person name="Nagy L.G."/>
            <person name="Martin F."/>
            <person name="Kauserud H."/>
        </authorList>
    </citation>
    <scope>NUCLEOTIDE SEQUENCE</scope>
    <source>
        <strain evidence="2">CBHHK002</strain>
    </source>
</reference>
<sequence length="298" mass="33014">MSTADGSNIPDGFIRVNDHPTELWSKVAFDHVERLQTDEGNRNPDAHGLYIYNDYFGYACCDLLKQEMLAIGKMVASKTEDLSKTLDTFHRLEALTLYMSNSIGADVFPTIDDPDLAEAIYNGYGSLWMTYLLAIEAKAKPQKLSPTQPVVIRNLENAVRTTAKGMTQFSGLGFRKDADKLQSAMLRVLERNDMDGTPKEKLFLGKSADSDDEDSDEDDSDEKEDEAPSRKKHRTGTDDAAVRTAAKAWTASAAMKALRKAYGPTEHGGRPWDITKWPKAALDAEKARSGGGDDDEFF</sequence>
<evidence type="ECO:0000313" key="2">
    <source>
        <dbReference type="EMBL" id="KAJ7333334.1"/>
    </source>
</evidence>
<proteinExistence type="predicted"/>
<protein>
    <submittedName>
        <fullName evidence="2">Uncharacterized protein</fullName>
    </submittedName>
</protein>
<keyword evidence="3" id="KW-1185">Reference proteome</keyword>
<comment type="caution">
    <text evidence="2">The sequence shown here is derived from an EMBL/GenBank/DDBJ whole genome shotgun (WGS) entry which is preliminary data.</text>
</comment>
<evidence type="ECO:0000313" key="3">
    <source>
        <dbReference type="Proteomes" id="UP001218218"/>
    </source>
</evidence>
<feature type="compositionally biased region" description="Acidic residues" evidence="1">
    <location>
        <begin position="210"/>
        <end position="225"/>
    </location>
</feature>
<dbReference type="EMBL" id="JARIHO010000034">
    <property type="protein sequence ID" value="KAJ7333334.1"/>
    <property type="molecule type" value="Genomic_DNA"/>
</dbReference>
<organism evidence="2 3">
    <name type="scientific">Mycena albidolilacea</name>
    <dbReference type="NCBI Taxonomy" id="1033008"/>
    <lineage>
        <taxon>Eukaryota</taxon>
        <taxon>Fungi</taxon>
        <taxon>Dikarya</taxon>
        <taxon>Basidiomycota</taxon>
        <taxon>Agaricomycotina</taxon>
        <taxon>Agaricomycetes</taxon>
        <taxon>Agaricomycetidae</taxon>
        <taxon>Agaricales</taxon>
        <taxon>Marasmiineae</taxon>
        <taxon>Mycenaceae</taxon>
        <taxon>Mycena</taxon>
    </lineage>
</organism>
<gene>
    <name evidence="2" type="ORF">DFH08DRAFT_881065</name>
</gene>
<accession>A0AAD6ZPU1</accession>
<dbReference type="Proteomes" id="UP001218218">
    <property type="component" value="Unassembled WGS sequence"/>
</dbReference>
<evidence type="ECO:0000256" key="1">
    <source>
        <dbReference type="SAM" id="MobiDB-lite"/>
    </source>
</evidence>
<dbReference type="AlphaFoldDB" id="A0AAD6ZPU1"/>